<keyword evidence="3" id="KW-0238">DNA-binding</keyword>
<keyword evidence="9" id="KW-1185">Reference proteome</keyword>
<keyword evidence="5" id="KW-0539">Nucleus</keyword>
<dbReference type="EMBL" id="CP144751">
    <property type="protein sequence ID" value="WVZ84961.1"/>
    <property type="molecule type" value="Genomic_DNA"/>
</dbReference>
<dbReference type="GO" id="GO:0003677">
    <property type="term" value="F:DNA binding"/>
    <property type="evidence" value="ECO:0007669"/>
    <property type="project" value="UniProtKB-KW"/>
</dbReference>
<feature type="domain" description="TF-B3" evidence="7">
    <location>
        <begin position="258"/>
        <end position="354"/>
    </location>
</feature>
<dbReference type="Proteomes" id="UP001341281">
    <property type="component" value="Chromosome 07"/>
</dbReference>
<keyword evidence="2" id="KW-0805">Transcription regulation</keyword>
<proteinExistence type="predicted"/>
<comment type="subcellular location">
    <subcellularLocation>
        <location evidence="1">Nucleus</location>
    </subcellularLocation>
</comment>
<evidence type="ECO:0000256" key="1">
    <source>
        <dbReference type="ARBA" id="ARBA00004123"/>
    </source>
</evidence>
<dbReference type="PANTHER" id="PTHR31674:SF86">
    <property type="entry name" value="B3 DOMAIN-CONTAINING PROTEIN OS04G0347400-RELATED"/>
    <property type="match status" value="1"/>
</dbReference>
<feature type="compositionally biased region" description="Polar residues" evidence="6">
    <location>
        <begin position="360"/>
        <end position="371"/>
    </location>
</feature>
<dbReference type="InterPro" id="IPR015300">
    <property type="entry name" value="DNA-bd_pseudobarrel_sf"/>
</dbReference>
<dbReference type="SUPFAM" id="SSF101936">
    <property type="entry name" value="DNA-binding pseudobarrel domain"/>
    <property type="match status" value="3"/>
</dbReference>
<sequence length="394" mass="43410">MASCGSYDAATAKHLRVLLPFTCDSLRIPDELYAEIGAGEALVVGPFAKIWRVEVGRDGDGAFLGRGWPDFAEACGVGAGRGVLTLKAFDDSRCLKELGTQPPAAAGIDWLSSFGQMTVDWSKGMRKLKHKGKQVILQVQDVIAELKLIPARFVQQYIPKEHLSSRMAIVSGPRGKVCPVELQMNQLNAFFVDGWPQFMALHGITKADALLLRYEGNMAFTVKVFGPDGCQRRSMYKDGRMQRNELGIISGLYGTLFMYMHFKNLLSNPYEQKSLPRAFCNAIGFQEPCMITLQNSTDSTSSWQVRGLPYKNGSYQLGSGWKKVCQDIGLKDGDVLTLKVIKTALWDVIVNRSVSTTATTPVLAQSSNEQAGSRKKRTTIPMHGLSDPMDLQIS</sequence>
<evidence type="ECO:0000313" key="9">
    <source>
        <dbReference type="Proteomes" id="UP001341281"/>
    </source>
</evidence>
<dbReference type="AlphaFoldDB" id="A0AAQ3U434"/>
<feature type="non-terminal residue" evidence="8">
    <location>
        <position position="1"/>
    </location>
</feature>
<evidence type="ECO:0000259" key="7">
    <source>
        <dbReference type="PROSITE" id="PS50863"/>
    </source>
</evidence>
<keyword evidence="4" id="KW-0804">Transcription</keyword>
<evidence type="ECO:0000256" key="3">
    <source>
        <dbReference type="ARBA" id="ARBA00023125"/>
    </source>
</evidence>
<feature type="domain" description="TF-B3" evidence="7">
    <location>
        <begin position="132"/>
        <end position="228"/>
    </location>
</feature>
<reference evidence="8 9" key="1">
    <citation type="submission" date="2024-02" db="EMBL/GenBank/DDBJ databases">
        <title>High-quality chromosome-scale genome assembly of Pensacola bahiagrass (Paspalum notatum Flugge var. saurae).</title>
        <authorList>
            <person name="Vega J.M."/>
            <person name="Podio M."/>
            <person name="Orjuela J."/>
            <person name="Siena L.A."/>
            <person name="Pessino S.C."/>
            <person name="Combes M.C."/>
            <person name="Mariac C."/>
            <person name="Albertini E."/>
            <person name="Pupilli F."/>
            <person name="Ortiz J.P.A."/>
            <person name="Leblanc O."/>
        </authorList>
    </citation>
    <scope>NUCLEOTIDE SEQUENCE [LARGE SCALE GENOMIC DNA]</scope>
    <source>
        <strain evidence="8">R1</strain>
        <tissue evidence="8">Leaf</tissue>
    </source>
</reference>
<evidence type="ECO:0000313" key="8">
    <source>
        <dbReference type="EMBL" id="WVZ84961.1"/>
    </source>
</evidence>
<protein>
    <recommendedName>
        <fullName evidence="7">TF-B3 domain-containing protein</fullName>
    </recommendedName>
</protein>
<dbReference type="SMART" id="SM01019">
    <property type="entry name" value="B3"/>
    <property type="match status" value="3"/>
</dbReference>
<accession>A0AAQ3U434</accession>
<dbReference type="PROSITE" id="PS50863">
    <property type="entry name" value="B3"/>
    <property type="match status" value="2"/>
</dbReference>
<evidence type="ECO:0000256" key="4">
    <source>
        <dbReference type="ARBA" id="ARBA00023163"/>
    </source>
</evidence>
<dbReference type="GO" id="GO:0005634">
    <property type="term" value="C:nucleus"/>
    <property type="evidence" value="ECO:0007669"/>
    <property type="project" value="UniProtKB-SubCell"/>
</dbReference>
<dbReference type="Pfam" id="PF02362">
    <property type="entry name" value="B3"/>
    <property type="match status" value="2"/>
</dbReference>
<dbReference type="PANTHER" id="PTHR31674">
    <property type="entry name" value="B3 DOMAIN-CONTAINING PROTEIN REM-LIKE 3-RELATED"/>
    <property type="match status" value="1"/>
</dbReference>
<organism evidence="8 9">
    <name type="scientific">Paspalum notatum var. saurae</name>
    <dbReference type="NCBI Taxonomy" id="547442"/>
    <lineage>
        <taxon>Eukaryota</taxon>
        <taxon>Viridiplantae</taxon>
        <taxon>Streptophyta</taxon>
        <taxon>Embryophyta</taxon>
        <taxon>Tracheophyta</taxon>
        <taxon>Spermatophyta</taxon>
        <taxon>Magnoliopsida</taxon>
        <taxon>Liliopsida</taxon>
        <taxon>Poales</taxon>
        <taxon>Poaceae</taxon>
        <taxon>PACMAD clade</taxon>
        <taxon>Panicoideae</taxon>
        <taxon>Andropogonodae</taxon>
        <taxon>Paspaleae</taxon>
        <taxon>Paspalinae</taxon>
        <taxon>Paspalum</taxon>
    </lineage>
</organism>
<dbReference type="CDD" id="cd10017">
    <property type="entry name" value="B3_DNA"/>
    <property type="match status" value="2"/>
</dbReference>
<dbReference type="InterPro" id="IPR039218">
    <property type="entry name" value="REM_fam"/>
</dbReference>
<evidence type="ECO:0000256" key="5">
    <source>
        <dbReference type="ARBA" id="ARBA00023242"/>
    </source>
</evidence>
<dbReference type="InterPro" id="IPR003340">
    <property type="entry name" value="B3_DNA-bd"/>
</dbReference>
<evidence type="ECO:0000256" key="2">
    <source>
        <dbReference type="ARBA" id="ARBA00023015"/>
    </source>
</evidence>
<gene>
    <name evidence="8" type="ORF">U9M48_031926</name>
</gene>
<name>A0AAQ3U434_PASNO</name>
<evidence type="ECO:0000256" key="6">
    <source>
        <dbReference type="SAM" id="MobiDB-lite"/>
    </source>
</evidence>
<feature type="region of interest" description="Disordered" evidence="6">
    <location>
        <begin position="360"/>
        <end position="394"/>
    </location>
</feature>
<dbReference type="Gene3D" id="2.40.330.10">
    <property type="entry name" value="DNA-binding pseudobarrel domain"/>
    <property type="match status" value="2"/>
</dbReference>